<protein>
    <submittedName>
        <fullName evidence="1">Uncharacterized protein</fullName>
    </submittedName>
</protein>
<evidence type="ECO:0000313" key="2">
    <source>
        <dbReference type="Proteomes" id="UP001283361"/>
    </source>
</evidence>
<dbReference type="AlphaFoldDB" id="A0AAE1EEF1"/>
<sequence>MHLSEHVKTCVRSLQRHTPIRARQDMCQILTATYTYPSTSRHVSDPDSVIHLSEHVKTYVADVNAPVRDVEVPDSEVTITHYTIVLSRQTAGLSQLVKPNQSWYPLSHGYRE</sequence>
<reference evidence="1" key="1">
    <citation type="journal article" date="2023" name="G3 (Bethesda)">
        <title>A reference genome for the long-term kleptoplast-retaining sea slug Elysia crispata morphotype clarki.</title>
        <authorList>
            <person name="Eastman K.E."/>
            <person name="Pendleton A.L."/>
            <person name="Shaikh M.A."/>
            <person name="Suttiyut T."/>
            <person name="Ogas R."/>
            <person name="Tomko P."/>
            <person name="Gavelis G."/>
            <person name="Widhalm J.R."/>
            <person name="Wisecaver J.H."/>
        </authorList>
    </citation>
    <scope>NUCLEOTIDE SEQUENCE</scope>
    <source>
        <strain evidence="1">ECLA1</strain>
    </source>
</reference>
<dbReference type="EMBL" id="JAWDGP010000205">
    <property type="protein sequence ID" value="KAK3802903.1"/>
    <property type="molecule type" value="Genomic_DNA"/>
</dbReference>
<name>A0AAE1EEF1_9GAST</name>
<evidence type="ECO:0000313" key="1">
    <source>
        <dbReference type="EMBL" id="KAK3802903.1"/>
    </source>
</evidence>
<dbReference type="Proteomes" id="UP001283361">
    <property type="component" value="Unassembled WGS sequence"/>
</dbReference>
<gene>
    <name evidence="1" type="ORF">RRG08_020004</name>
</gene>
<keyword evidence="2" id="KW-1185">Reference proteome</keyword>
<accession>A0AAE1EEF1</accession>
<organism evidence="1 2">
    <name type="scientific">Elysia crispata</name>
    <name type="common">lettuce slug</name>
    <dbReference type="NCBI Taxonomy" id="231223"/>
    <lineage>
        <taxon>Eukaryota</taxon>
        <taxon>Metazoa</taxon>
        <taxon>Spiralia</taxon>
        <taxon>Lophotrochozoa</taxon>
        <taxon>Mollusca</taxon>
        <taxon>Gastropoda</taxon>
        <taxon>Heterobranchia</taxon>
        <taxon>Euthyneura</taxon>
        <taxon>Panpulmonata</taxon>
        <taxon>Sacoglossa</taxon>
        <taxon>Placobranchoidea</taxon>
        <taxon>Plakobranchidae</taxon>
        <taxon>Elysia</taxon>
    </lineage>
</organism>
<comment type="caution">
    <text evidence="1">The sequence shown here is derived from an EMBL/GenBank/DDBJ whole genome shotgun (WGS) entry which is preliminary data.</text>
</comment>
<proteinExistence type="predicted"/>